<sequence length="185" mass="21906">MNNSSTEKLWKTFSVFLSEFDMQKKFIESTKKKLEKFYQPIERQRKLFEFFKDEDFKPQFDDVISASIFMIFLGIDLSKTSTEVSNKEDKIKEAFFISARFLELIIKYESDDITIHQKLNLLLLSALSYDLSDKIANSIVQINKVANIRDGHEFPFDIINQLEFFLVDSLRFLLSRKLEYCMEVC</sequence>
<protein>
    <submittedName>
        <fullName evidence="1">Uncharacterized protein</fullName>
    </submittedName>
</protein>
<comment type="caution">
    <text evidence="1">The sequence shown here is derived from an EMBL/GenBank/DDBJ whole genome shotgun (WGS) entry which is preliminary data.</text>
</comment>
<accession>A0A0F9DJL1</accession>
<dbReference type="EMBL" id="LAZR01039068">
    <property type="protein sequence ID" value="KKL17921.1"/>
    <property type="molecule type" value="Genomic_DNA"/>
</dbReference>
<proteinExistence type="predicted"/>
<evidence type="ECO:0000313" key="1">
    <source>
        <dbReference type="EMBL" id="KKL17921.1"/>
    </source>
</evidence>
<feature type="non-terminal residue" evidence="1">
    <location>
        <position position="185"/>
    </location>
</feature>
<gene>
    <name evidence="1" type="ORF">LCGC14_2480710</name>
</gene>
<dbReference type="AlphaFoldDB" id="A0A0F9DJL1"/>
<organism evidence="1">
    <name type="scientific">marine sediment metagenome</name>
    <dbReference type="NCBI Taxonomy" id="412755"/>
    <lineage>
        <taxon>unclassified sequences</taxon>
        <taxon>metagenomes</taxon>
        <taxon>ecological metagenomes</taxon>
    </lineage>
</organism>
<reference evidence="1" key="1">
    <citation type="journal article" date="2015" name="Nature">
        <title>Complex archaea that bridge the gap between prokaryotes and eukaryotes.</title>
        <authorList>
            <person name="Spang A."/>
            <person name="Saw J.H."/>
            <person name="Jorgensen S.L."/>
            <person name="Zaremba-Niedzwiedzka K."/>
            <person name="Martijn J."/>
            <person name="Lind A.E."/>
            <person name="van Eijk R."/>
            <person name="Schleper C."/>
            <person name="Guy L."/>
            <person name="Ettema T.J."/>
        </authorList>
    </citation>
    <scope>NUCLEOTIDE SEQUENCE</scope>
</reference>
<name>A0A0F9DJL1_9ZZZZ</name>